<feature type="transmembrane region" description="Helical" evidence="5">
    <location>
        <begin position="344"/>
        <end position="366"/>
    </location>
</feature>
<dbReference type="PROSITE" id="PS50850">
    <property type="entry name" value="MFS"/>
    <property type="match status" value="1"/>
</dbReference>
<organism evidence="7 8">
    <name type="scientific">Porites lobata</name>
    <dbReference type="NCBI Taxonomy" id="104759"/>
    <lineage>
        <taxon>Eukaryota</taxon>
        <taxon>Metazoa</taxon>
        <taxon>Cnidaria</taxon>
        <taxon>Anthozoa</taxon>
        <taxon>Hexacorallia</taxon>
        <taxon>Scleractinia</taxon>
        <taxon>Fungiina</taxon>
        <taxon>Poritidae</taxon>
        <taxon>Porites</taxon>
    </lineage>
</organism>
<evidence type="ECO:0000256" key="3">
    <source>
        <dbReference type="ARBA" id="ARBA00022989"/>
    </source>
</evidence>
<feature type="transmembrane region" description="Helical" evidence="5">
    <location>
        <begin position="232"/>
        <end position="250"/>
    </location>
</feature>
<dbReference type="InterPro" id="IPR005828">
    <property type="entry name" value="MFS_sugar_transport-like"/>
</dbReference>
<keyword evidence="3 5" id="KW-1133">Transmembrane helix</keyword>
<feature type="transmembrane region" description="Helical" evidence="5">
    <location>
        <begin position="41"/>
        <end position="63"/>
    </location>
</feature>
<evidence type="ECO:0000256" key="2">
    <source>
        <dbReference type="ARBA" id="ARBA00022692"/>
    </source>
</evidence>
<feature type="transmembrane region" description="Helical" evidence="5">
    <location>
        <begin position="437"/>
        <end position="457"/>
    </location>
</feature>
<proteinExistence type="predicted"/>
<dbReference type="InterPro" id="IPR036259">
    <property type="entry name" value="MFS_trans_sf"/>
</dbReference>
<dbReference type="SUPFAM" id="SSF103473">
    <property type="entry name" value="MFS general substrate transporter"/>
    <property type="match status" value="1"/>
</dbReference>
<feature type="transmembrane region" description="Helical" evidence="5">
    <location>
        <begin position="398"/>
        <end position="417"/>
    </location>
</feature>
<keyword evidence="2 5" id="KW-0812">Transmembrane</keyword>
<name>A0ABN8QEM2_9CNID</name>
<dbReference type="InterPro" id="IPR020846">
    <property type="entry name" value="MFS_dom"/>
</dbReference>
<protein>
    <recommendedName>
        <fullName evidence="6">Major facilitator superfamily (MFS) profile domain-containing protein</fullName>
    </recommendedName>
</protein>
<dbReference type="Pfam" id="PF00083">
    <property type="entry name" value="Sugar_tr"/>
    <property type="match status" value="1"/>
</dbReference>
<reference evidence="7 8" key="1">
    <citation type="submission" date="2022-05" db="EMBL/GenBank/DDBJ databases">
        <authorList>
            <consortium name="Genoscope - CEA"/>
            <person name="William W."/>
        </authorList>
    </citation>
    <scope>NUCLEOTIDE SEQUENCE [LARGE SCALE GENOMIC DNA]</scope>
</reference>
<dbReference type="PROSITE" id="PS00216">
    <property type="entry name" value="SUGAR_TRANSPORT_1"/>
    <property type="match status" value="2"/>
</dbReference>
<keyword evidence="8" id="KW-1185">Reference proteome</keyword>
<feature type="transmembrane region" description="Helical" evidence="5">
    <location>
        <begin position="373"/>
        <end position="392"/>
    </location>
</feature>
<dbReference type="EMBL" id="CALNXK010000116">
    <property type="protein sequence ID" value="CAH3160334.1"/>
    <property type="molecule type" value="Genomic_DNA"/>
</dbReference>
<accession>A0ABN8QEM2</accession>
<dbReference type="Gene3D" id="1.20.1250.20">
    <property type="entry name" value="MFS general substrate transporter like domains"/>
    <property type="match status" value="1"/>
</dbReference>
<feature type="transmembrane region" description="Helical" evidence="5">
    <location>
        <begin position="168"/>
        <end position="190"/>
    </location>
</feature>
<keyword evidence="4 5" id="KW-0472">Membrane</keyword>
<evidence type="ECO:0000256" key="1">
    <source>
        <dbReference type="ARBA" id="ARBA00004141"/>
    </source>
</evidence>
<evidence type="ECO:0000256" key="4">
    <source>
        <dbReference type="ARBA" id="ARBA00023136"/>
    </source>
</evidence>
<evidence type="ECO:0000313" key="7">
    <source>
        <dbReference type="EMBL" id="CAH3160334.1"/>
    </source>
</evidence>
<evidence type="ECO:0000259" key="6">
    <source>
        <dbReference type="PROSITE" id="PS50850"/>
    </source>
</evidence>
<feature type="transmembrane region" description="Helical" evidence="5">
    <location>
        <begin position="145"/>
        <end position="162"/>
    </location>
</feature>
<feature type="transmembrane region" description="Helical" evidence="5">
    <location>
        <begin position="315"/>
        <end position="332"/>
    </location>
</feature>
<feature type="transmembrane region" description="Helical" evidence="5">
    <location>
        <begin position="116"/>
        <end position="133"/>
    </location>
</feature>
<dbReference type="Proteomes" id="UP001159405">
    <property type="component" value="Unassembled WGS sequence"/>
</dbReference>
<sequence length="578" mass="65513">MDEDENSVKSEQKPVIPRNECLNTFDELLKVTGGFGRYQRFLFKFLSFGSILVGAQFGLQYFYGATPDFSCVSMPHNETCDPGKCCESCQKYEFHGPFTSAVSQWELICDRRHLKALIHTGYLTGMLVGSLLVSRISDNFGRKVAIFMSLGFQAMFTSASALSESLSLFIFLRFIAGVFTSGFLVPRFVYCVEIVSTANHSFFGIIIKLFAEPVGGCILAILAAWVTNWRHLMLVVSLPCFLPLIFWWHIPRSPRWLIANNHFDEAHDVLMKYARYNHVTVDSEHIKNVIHEVRGNETKSGILDIVKSTKLRKRTMILIFNWFVIALVYYGLEQSVNNLHGNMPVYVKNFFLFFNQAPCFAISFCLERFGRRLSYSSFMMLSGLIFMLALAVPSENEYEFVIVVSAIAGKFSIYISYMGLNFHAVELYPTVIRNTALGLSGLLIYIGGALAPAVASLGDVPSLGKTSPFLVFAILSLAAGITECWLPETSTSEMPQTVEEVEEGDEDYSFYCCKKRLNLPWRRLDDQRDVSQTKEQAEESWDEDHNFDCCTESLLHAWIRLDEQIDLPQTEELGQPWG</sequence>
<dbReference type="InterPro" id="IPR005829">
    <property type="entry name" value="Sugar_transporter_CS"/>
</dbReference>
<feature type="domain" description="Major facilitator superfamily (MFS) profile" evidence="6">
    <location>
        <begin position="42"/>
        <end position="491"/>
    </location>
</feature>
<comment type="caution">
    <text evidence="7">The sequence shown here is derived from an EMBL/GenBank/DDBJ whole genome shotgun (WGS) entry which is preliminary data.</text>
</comment>
<evidence type="ECO:0000256" key="5">
    <source>
        <dbReference type="SAM" id="Phobius"/>
    </source>
</evidence>
<gene>
    <name evidence="7" type="ORF">PLOB_00004125</name>
</gene>
<comment type="subcellular location">
    <subcellularLocation>
        <location evidence="1">Membrane</location>
        <topology evidence="1">Multi-pass membrane protein</topology>
    </subcellularLocation>
</comment>
<feature type="transmembrane region" description="Helical" evidence="5">
    <location>
        <begin position="469"/>
        <end position="486"/>
    </location>
</feature>
<feature type="transmembrane region" description="Helical" evidence="5">
    <location>
        <begin position="202"/>
        <end position="226"/>
    </location>
</feature>
<evidence type="ECO:0000313" key="8">
    <source>
        <dbReference type="Proteomes" id="UP001159405"/>
    </source>
</evidence>
<dbReference type="PANTHER" id="PTHR24064">
    <property type="entry name" value="SOLUTE CARRIER FAMILY 22 MEMBER"/>
    <property type="match status" value="1"/>
</dbReference>